<evidence type="ECO:0000256" key="1">
    <source>
        <dbReference type="SAM" id="MobiDB-lite"/>
    </source>
</evidence>
<organism evidence="2 3">
    <name type="scientific">Nonomuraea angiospora</name>
    <dbReference type="NCBI Taxonomy" id="46172"/>
    <lineage>
        <taxon>Bacteria</taxon>
        <taxon>Bacillati</taxon>
        <taxon>Actinomycetota</taxon>
        <taxon>Actinomycetes</taxon>
        <taxon>Streptosporangiales</taxon>
        <taxon>Streptosporangiaceae</taxon>
        <taxon>Nonomuraea</taxon>
    </lineage>
</organism>
<accession>A0ABR9LZQ7</accession>
<keyword evidence="3" id="KW-1185">Reference proteome</keyword>
<evidence type="ECO:0000313" key="2">
    <source>
        <dbReference type="EMBL" id="MBE1585822.1"/>
    </source>
</evidence>
<dbReference type="RefSeq" id="WP_192786492.1">
    <property type="nucleotide sequence ID" value="NZ_JADBEK010000001.1"/>
</dbReference>
<sequence>MSSPPVRGEIVRRSRQAAQPTPVLEPLGIATAGRVARQRPERRRMI</sequence>
<proteinExistence type="predicted"/>
<dbReference type="EMBL" id="JADBEK010000001">
    <property type="protein sequence ID" value="MBE1585822.1"/>
    <property type="molecule type" value="Genomic_DNA"/>
</dbReference>
<reference evidence="2 3" key="1">
    <citation type="submission" date="2020-10" db="EMBL/GenBank/DDBJ databases">
        <title>Sequencing the genomes of 1000 actinobacteria strains.</title>
        <authorList>
            <person name="Klenk H.-P."/>
        </authorList>
    </citation>
    <scope>NUCLEOTIDE SEQUENCE [LARGE SCALE GENOMIC DNA]</scope>
    <source>
        <strain evidence="2 3">DSM 43173</strain>
    </source>
</reference>
<dbReference type="Proteomes" id="UP000633509">
    <property type="component" value="Unassembled WGS sequence"/>
</dbReference>
<feature type="region of interest" description="Disordered" evidence="1">
    <location>
        <begin position="1"/>
        <end position="24"/>
    </location>
</feature>
<name>A0ABR9LZQ7_9ACTN</name>
<gene>
    <name evidence="2" type="ORF">H4W80_004080</name>
</gene>
<protein>
    <submittedName>
        <fullName evidence="2">Uncharacterized protein</fullName>
    </submittedName>
</protein>
<comment type="caution">
    <text evidence="2">The sequence shown here is derived from an EMBL/GenBank/DDBJ whole genome shotgun (WGS) entry which is preliminary data.</text>
</comment>
<evidence type="ECO:0000313" key="3">
    <source>
        <dbReference type="Proteomes" id="UP000633509"/>
    </source>
</evidence>